<evidence type="ECO:0000313" key="2">
    <source>
        <dbReference type="EMBL" id="CAL8102476.1"/>
    </source>
</evidence>
<keyword evidence="1" id="KW-0812">Transmembrane</keyword>
<protein>
    <submittedName>
        <fullName evidence="2">Uncharacterized protein</fullName>
    </submittedName>
</protein>
<organism evidence="2 3">
    <name type="scientific">Orchesella dallaii</name>
    <dbReference type="NCBI Taxonomy" id="48710"/>
    <lineage>
        <taxon>Eukaryota</taxon>
        <taxon>Metazoa</taxon>
        <taxon>Ecdysozoa</taxon>
        <taxon>Arthropoda</taxon>
        <taxon>Hexapoda</taxon>
        <taxon>Collembola</taxon>
        <taxon>Entomobryomorpha</taxon>
        <taxon>Entomobryoidea</taxon>
        <taxon>Orchesellidae</taxon>
        <taxon>Orchesellinae</taxon>
        <taxon>Orchesella</taxon>
    </lineage>
</organism>
<proteinExistence type="predicted"/>
<name>A0ABP1QGI2_9HEXA</name>
<gene>
    <name evidence="2" type="ORF">ODALV1_LOCUS11153</name>
</gene>
<feature type="transmembrane region" description="Helical" evidence="1">
    <location>
        <begin position="108"/>
        <end position="130"/>
    </location>
</feature>
<evidence type="ECO:0000256" key="1">
    <source>
        <dbReference type="SAM" id="Phobius"/>
    </source>
</evidence>
<reference evidence="2 3" key="1">
    <citation type="submission" date="2024-08" db="EMBL/GenBank/DDBJ databases">
        <authorList>
            <person name="Cucini C."/>
            <person name="Frati F."/>
        </authorList>
    </citation>
    <scope>NUCLEOTIDE SEQUENCE [LARGE SCALE GENOMIC DNA]</scope>
</reference>
<sequence>METRRTTEFQLKTGKQTQTIQLGVAQSSPSYFEYFVNSYNNIFLVPFRLRKLEENSIVCARNTFHQCDNIQKTMKKIIIQYDSKLIHGASTIAYIDLVFDDVGIRGGFFFRFSYSFIGSAAGLVVTYTFLSLQLQLGSCS</sequence>
<keyword evidence="1" id="KW-1133">Transmembrane helix</keyword>
<evidence type="ECO:0000313" key="3">
    <source>
        <dbReference type="Proteomes" id="UP001642540"/>
    </source>
</evidence>
<accession>A0ABP1QGI2</accession>
<keyword evidence="1" id="KW-0472">Membrane</keyword>
<dbReference type="EMBL" id="CAXLJM020000034">
    <property type="protein sequence ID" value="CAL8102476.1"/>
    <property type="molecule type" value="Genomic_DNA"/>
</dbReference>
<comment type="caution">
    <text evidence="2">The sequence shown here is derived from an EMBL/GenBank/DDBJ whole genome shotgun (WGS) entry which is preliminary data.</text>
</comment>
<keyword evidence="3" id="KW-1185">Reference proteome</keyword>
<dbReference type="Proteomes" id="UP001642540">
    <property type="component" value="Unassembled WGS sequence"/>
</dbReference>